<proteinExistence type="predicted"/>
<comment type="caution">
    <text evidence="2">The sequence shown here is derived from an EMBL/GenBank/DDBJ whole genome shotgun (WGS) entry which is preliminary data.</text>
</comment>
<accession>A0ABR7RTW3</accession>
<dbReference type="EMBL" id="JACTVA010000063">
    <property type="protein sequence ID" value="MBC9209636.1"/>
    <property type="molecule type" value="Genomic_DNA"/>
</dbReference>
<evidence type="ECO:0000259" key="1">
    <source>
        <dbReference type="Pfam" id="PF09346"/>
    </source>
</evidence>
<dbReference type="RefSeq" id="WP_187786766.1">
    <property type="nucleotide sequence ID" value="NZ_JACTVA010000063.1"/>
</dbReference>
<gene>
    <name evidence="2" type="ORF">IBL26_22535</name>
</gene>
<organism evidence="2 3">
    <name type="scientific">Teichococcus aerophilus</name>
    <dbReference type="NCBI Taxonomy" id="1224513"/>
    <lineage>
        <taxon>Bacteria</taxon>
        <taxon>Pseudomonadati</taxon>
        <taxon>Pseudomonadota</taxon>
        <taxon>Alphaproteobacteria</taxon>
        <taxon>Acetobacterales</taxon>
        <taxon>Roseomonadaceae</taxon>
        <taxon>Roseomonas</taxon>
    </lineage>
</organism>
<keyword evidence="3" id="KW-1185">Reference proteome</keyword>
<sequence length="149" mass="16552">MWEPYLRAVLPDITDAHRQRLEALLGSPLPDRYWDLACQHQGEGLNEEVVADPQFATLILLLVVPPGLLDAANASYCVETRFRQIQNRYPAGLLPFADDTGGNVWAFDTRTRPGDPAVVFIDHEHAGEDGIFPVAPDFDAFMAMLETGM</sequence>
<reference evidence="2 3" key="1">
    <citation type="journal article" date="2013" name="Int. J. Syst. Evol. Microbiol.">
        <title>Roseomonas aerophila sp. nov., isolated from air.</title>
        <authorList>
            <person name="Kim S.J."/>
            <person name="Weon H.Y."/>
            <person name="Ahn J.H."/>
            <person name="Hong S.B."/>
            <person name="Seok S.J."/>
            <person name="Whang K.S."/>
            <person name="Kwon S.W."/>
        </authorList>
    </citation>
    <scope>NUCLEOTIDE SEQUENCE [LARGE SCALE GENOMIC DNA]</scope>
    <source>
        <strain evidence="2 3">NBRC 108923</strain>
    </source>
</reference>
<name>A0ABR7RTW3_9PROT</name>
<feature type="domain" description="Knr4/Smi1-like" evidence="1">
    <location>
        <begin position="13"/>
        <end position="143"/>
    </location>
</feature>
<dbReference type="InterPro" id="IPR018958">
    <property type="entry name" value="Knr4/Smi1-like_dom"/>
</dbReference>
<dbReference type="Pfam" id="PF09346">
    <property type="entry name" value="SMI1_KNR4"/>
    <property type="match status" value="1"/>
</dbReference>
<protein>
    <submittedName>
        <fullName evidence="2">SMI1/KNR4 family protein</fullName>
    </submittedName>
</protein>
<evidence type="ECO:0000313" key="2">
    <source>
        <dbReference type="EMBL" id="MBC9209636.1"/>
    </source>
</evidence>
<dbReference type="Proteomes" id="UP000626026">
    <property type="component" value="Unassembled WGS sequence"/>
</dbReference>
<dbReference type="SUPFAM" id="SSF160631">
    <property type="entry name" value="SMI1/KNR4-like"/>
    <property type="match status" value="1"/>
</dbReference>
<evidence type="ECO:0000313" key="3">
    <source>
        <dbReference type="Proteomes" id="UP000626026"/>
    </source>
</evidence>
<dbReference type="InterPro" id="IPR037883">
    <property type="entry name" value="Knr4/Smi1-like_sf"/>
</dbReference>
<dbReference type="Gene3D" id="3.40.1580.10">
    <property type="entry name" value="SMI1/KNR4-like"/>
    <property type="match status" value="1"/>
</dbReference>